<reference evidence="1 2" key="1">
    <citation type="submission" date="2017-02" db="EMBL/GenBank/DDBJ databases">
        <title>Characterization and complete genome sequence of Yersinia bacteriophage, fHe-Yen9-01.</title>
        <authorList>
            <person name="Jun J.W."/>
            <person name="Wicklund A."/>
            <person name="Skurnik M."/>
        </authorList>
    </citation>
    <scope>NUCLEOTIDE SEQUENCE [LARGE SCALE GENOMIC DNA]</scope>
</reference>
<proteinExistence type="predicted"/>
<evidence type="ECO:0000313" key="1">
    <source>
        <dbReference type="EMBL" id="ARB06006.1"/>
    </source>
</evidence>
<evidence type="ECO:0000313" key="2">
    <source>
        <dbReference type="Proteomes" id="UP000222840"/>
    </source>
</evidence>
<organism evidence="1 2">
    <name type="scientific">Yersinia phage fHe-Yen9-01</name>
    <dbReference type="NCBI Taxonomy" id="1965363"/>
    <lineage>
        <taxon>Viruses</taxon>
        <taxon>Duplodnaviria</taxon>
        <taxon>Heunggongvirae</taxon>
        <taxon>Uroviricota</taxon>
        <taxon>Caudoviricetes</taxon>
        <taxon>Pantevenvirales</taxon>
        <taxon>Straboviridae</taxon>
        <taxon>Tevenvirinae</taxon>
        <taxon>Tegunavirus</taxon>
        <taxon>Tegunavirus fheyen901</taxon>
    </lineage>
</organism>
<keyword evidence="2" id="KW-1185">Reference proteome</keyword>
<sequence length="109" mass="12339">MVDLMKPVPKPVFGNEDGNIKNYVISRLKSLGLNVISVEAPLVLIETAGNQVSLEMVSRETNNLNYAIQTIFDLNPTVVFIRDVVEYNETTGNFIIRFQYIRINHELIG</sequence>
<gene>
    <name evidence="1" type="ORF">fHeYen901_233</name>
</gene>
<dbReference type="Proteomes" id="UP000222840">
    <property type="component" value="Segment"/>
</dbReference>
<name>A0A1V0DXW8_9CAUD</name>
<dbReference type="EMBL" id="KY593455">
    <property type="protein sequence ID" value="ARB06006.1"/>
    <property type="molecule type" value="Genomic_DNA"/>
</dbReference>
<accession>A0A1V0DXW8</accession>
<protein>
    <submittedName>
        <fullName evidence="1">Uncharacterized protein</fullName>
    </submittedName>
</protein>